<dbReference type="PANTHER" id="PTHR10039">
    <property type="entry name" value="AMELOGENIN"/>
    <property type="match status" value="1"/>
</dbReference>
<proteinExistence type="predicted"/>
<reference evidence="4 5" key="1">
    <citation type="journal article" date="2012" name="BMC Genomics">
        <title>Comparative genomics of the white-rot fungi, Phanerochaete carnosa and P. chrysosporium, to elucidate the genetic basis of the distinct wood types they colonize.</title>
        <authorList>
            <person name="Suzuki H."/>
            <person name="MacDonald J."/>
            <person name="Syed K."/>
            <person name="Salamov A."/>
            <person name="Hori C."/>
            <person name="Aerts A."/>
            <person name="Henrissat B."/>
            <person name="Wiebenga A."/>
            <person name="vanKuyk P.A."/>
            <person name="Barry K."/>
            <person name="Lindquist E."/>
            <person name="LaButti K."/>
            <person name="Lapidus A."/>
            <person name="Lucas S."/>
            <person name="Coutinho P."/>
            <person name="Gong Y."/>
            <person name="Samejima M."/>
            <person name="Mahadevan R."/>
            <person name="Abou-Zaid M."/>
            <person name="de Vries R.P."/>
            <person name="Igarashi K."/>
            <person name="Yadav J.S."/>
            <person name="Grigoriev I.V."/>
            <person name="Master E.R."/>
        </authorList>
    </citation>
    <scope>NUCLEOTIDE SEQUENCE [LARGE SCALE GENOMIC DNA]</scope>
    <source>
        <strain evidence="4 5">HHB-10118-sp</strain>
    </source>
</reference>
<name>K5WIS8_PHACS</name>
<dbReference type="SUPFAM" id="SSF52540">
    <property type="entry name" value="P-loop containing nucleoside triphosphate hydrolases"/>
    <property type="match status" value="1"/>
</dbReference>
<dbReference type="Gene3D" id="3.40.50.300">
    <property type="entry name" value="P-loop containing nucleotide triphosphate hydrolases"/>
    <property type="match status" value="1"/>
</dbReference>
<sequence length="821" mass="91939">MQASQAHRGEPINRLSDSGIRHGTNAAMPASQSRRAELIDVALDNAKPFFELAENILELAPVPGLPYIAKGLVAVVDRVRDARTNDDTFRAFNEEVMALDAVIREILTKTQTAVKDYDGDTFDKEKLLDGIVRSEGLQVRTQALLNSIGELRESSGDLKSGSGFRGFLKGVIYASRNEATLSKMRDAMAKAVAMFKLRGQVSIEMVLNDAVNEAKMLRKAFREEEERRVVDSIFHAPAGYRSVDQLKSEFMDGTREELFEELDQWADGSFPEYDPKPVYFLGGAAGVGKSSITHQLCKRLDGAARRQSCLGASFFFVRGRQGLDSTRAFFSTLAHQLAQSQPALRPHIIAAAREYLKQGDRQQMQYAFEGLLRKPLTNTTTIGQKPVILVIDGLDECRERDLLPDLLRFMLDLVRLVTWLRLFVASRLEPHIVAILRSAEFHSIVHCRSLDDTLEEWNDDVKRYLEFTIPKIPPYDTFVRDNPDILERLIQRAAGVFIYARIVVTFLDTYRDRPEEQFELLLASGGAGLTPLDALYLQILQSAFPPDDLRANGRRQERLHSFLTFIALQLQPIASGAIALLGLGLSENDVVAMVDRLRSILLIDHSGCVVPLHATFGEFLLDDKRCSDPLYHIGRSKGHARLASGCLTVLTSPRTLSGYWETGPGSHLRSCVYYARRGWDEHLQNAEFSDGLAEQVQALIQATPAYMGVYSSTFFQIGVPASIARFLKPHMDIAKANEICVEYAKFVTYSRKWWTQKRMDPNAVPTISLDDIHEATELWIESEVDLNVQSGDVARYQAAHETFAGEIANAGLAELWYKGSE</sequence>
<dbReference type="InterPro" id="IPR027417">
    <property type="entry name" value="P-loop_NTPase"/>
</dbReference>
<dbReference type="HOGENOM" id="CLU_000288_6_14_1"/>
<dbReference type="InParanoid" id="K5WIS8"/>
<keyword evidence="5" id="KW-1185">Reference proteome</keyword>
<dbReference type="RefSeq" id="XP_007401342.1">
    <property type="nucleotide sequence ID" value="XM_007401280.1"/>
</dbReference>
<dbReference type="Pfam" id="PF24883">
    <property type="entry name" value="NPHP3_N"/>
    <property type="match status" value="1"/>
</dbReference>
<dbReference type="GeneID" id="18918896"/>
<organism evidence="4 5">
    <name type="scientific">Phanerochaete carnosa (strain HHB-10118-sp)</name>
    <name type="common">White-rot fungus</name>
    <name type="synonym">Peniophora carnosa</name>
    <dbReference type="NCBI Taxonomy" id="650164"/>
    <lineage>
        <taxon>Eukaryota</taxon>
        <taxon>Fungi</taxon>
        <taxon>Dikarya</taxon>
        <taxon>Basidiomycota</taxon>
        <taxon>Agaricomycotina</taxon>
        <taxon>Agaricomycetes</taxon>
        <taxon>Polyporales</taxon>
        <taxon>Phanerochaetaceae</taxon>
        <taxon>Phanerochaete</taxon>
    </lineage>
</organism>
<accession>K5WIS8</accession>
<feature type="domain" description="Nephrocystin 3-like N-terminal" evidence="3">
    <location>
        <begin position="258"/>
        <end position="427"/>
    </location>
</feature>
<dbReference type="EMBL" id="JH930479">
    <property type="protein sequence ID" value="EKM50152.1"/>
    <property type="molecule type" value="Genomic_DNA"/>
</dbReference>
<dbReference type="InterPro" id="IPR056884">
    <property type="entry name" value="NPHP3-like_N"/>
</dbReference>
<gene>
    <name evidence="4" type="ORF">PHACADRAFT_264720</name>
</gene>
<protein>
    <recommendedName>
        <fullName evidence="3">Nephrocystin 3-like N-terminal domain-containing protein</fullName>
    </recommendedName>
</protein>
<dbReference type="Proteomes" id="UP000008370">
    <property type="component" value="Unassembled WGS sequence"/>
</dbReference>
<evidence type="ECO:0000259" key="3">
    <source>
        <dbReference type="Pfam" id="PF24883"/>
    </source>
</evidence>
<dbReference type="KEGG" id="pco:PHACADRAFT_264720"/>
<dbReference type="OrthoDB" id="3228837at2759"/>
<evidence type="ECO:0000313" key="5">
    <source>
        <dbReference type="Proteomes" id="UP000008370"/>
    </source>
</evidence>
<evidence type="ECO:0000256" key="1">
    <source>
        <dbReference type="ARBA" id="ARBA00022737"/>
    </source>
</evidence>
<dbReference type="AlphaFoldDB" id="K5WIS8"/>
<dbReference type="STRING" id="650164.K5WIS8"/>
<keyword evidence="1" id="KW-0677">Repeat</keyword>
<feature type="region of interest" description="Disordered" evidence="2">
    <location>
        <begin position="1"/>
        <end position="31"/>
    </location>
</feature>
<evidence type="ECO:0000256" key="2">
    <source>
        <dbReference type="SAM" id="MobiDB-lite"/>
    </source>
</evidence>
<evidence type="ECO:0000313" key="4">
    <source>
        <dbReference type="EMBL" id="EKM50152.1"/>
    </source>
</evidence>
<dbReference type="PANTHER" id="PTHR10039:SF17">
    <property type="entry name" value="FUNGAL STAND N-TERMINAL GOODBYE DOMAIN-CONTAINING PROTEIN-RELATED"/>
    <property type="match status" value="1"/>
</dbReference>